<keyword evidence="2" id="KW-1185">Reference proteome</keyword>
<dbReference type="Proteomes" id="UP001054837">
    <property type="component" value="Unassembled WGS sequence"/>
</dbReference>
<organism evidence="1 2">
    <name type="scientific">Caerostris darwini</name>
    <dbReference type="NCBI Taxonomy" id="1538125"/>
    <lineage>
        <taxon>Eukaryota</taxon>
        <taxon>Metazoa</taxon>
        <taxon>Ecdysozoa</taxon>
        <taxon>Arthropoda</taxon>
        <taxon>Chelicerata</taxon>
        <taxon>Arachnida</taxon>
        <taxon>Araneae</taxon>
        <taxon>Araneomorphae</taxon>
        <taxon>Entelegynae</taxon>
        <taxon>Araneoidea</taxon>
        <taxon>Araneidae</taxon>
        <taxon>Caerostris</taxon>
    </lineage>
</organism>
<reference evidence="1 2" key="1">
    <citation type="submission" date="2021-06" db="EMBL/GenBank/DDBJ databases">
        <title>Caerostris darwini draft genome.</title>
        <authorList>
            <person name="Kono N."/>
            <person name="Arakawa K."/>
        </authorList>
    </citation>
    <scope>NUCLEOTIDE SEQUENCE [LARGE SCALE GENOMIC DNA]</scope>
</reference>
<proteinExistence type="predicted"/>
<comment type="caution">
    <text evidence="1">The sequence shown here is derived from an EMBL/GenBank/DDBJ whole genome shotgun (WGS) entry which is preliminary data.</text>
</comment>
<dbReference type="EMBL" id="BPLQ01000641">
    <property type="protein sequence ID" value="GIX73731.1"/>
    <property type="molecule type" value="Genomic_DNA"/>
</dbReference>
<evidence type="ECO:0000313" key="2">
    <source>
        <dbReference type="Proteomes" id="UP001054837"/>
    </source>
</evidence>
<accession>A0AAV4MNZ2</accession>
<name>A0AAV4MNZ2_9ARAC</name>
<dbReference type="AlphaFoldDB" id="A0AAV4MNZ2"/>
<sequence>MDVCRCQDCLENFAYQAAEIPDSGFSLRISLAHHTVSSSSSPSNPSYDPHDFFRGPHPHPFPSHPYNRRNFQNIPVIETMDLTRDKKKKKTVAEECLWN</sequence>
<protein>
    <submittedName>
        <fullName evidence="1">Uncharacterized protein</fullName>
    </submittedName>
</protein>
<evidence type="ECO:0000313" key="1">
    <source>
        <dbReference type="EMBL" id="GIX73731.1"/>
    </source>
</evidence>
<gene>
    <name evidence="1" type="ORF">CDAR_398001</name>
</gene>